<dbReference type="Proteomes" id="UP000292003">
    <property type="component" value="Unassembled WGS sequence"/>
</dbReference>
<evidence type="ECO:0000313" key="8">
    <source>
        <dbReference type="Proteomes" id="UP000292003"/>
    </source>
</evidence>
<keyword evidence="3 5" id="KW-1133">Transmembrane helix</keyword>
<feature type="transmembrane region" description="Helical" evidence="5">
    <location>
        <begin position="37"/>
        <end position="57"/>
    </location>
</feature>
<dbReference type="EMBL" id="SFCC01000016">
    <property type="protein sequence ID" value="RZQ60543.1"/>
    <property type="molecule type" value="Genomic_DNA"/>
</dbReference>
<evidence type="ECO:0000256" key="3">
    <source>
        <dbReference type="ARBA" id="ARBA00022989"/>
    </source>
</evidence>
<dbReference type="PANTHER" id="PTHR23530">
    <property type="entry name" value="TRANSPORT PROTEIN-RELATED"/>
    <property type="match status" value="1"/>
</dbReference>
<reference evidence="7 8" key="1">
    <citation type="submission" date="2019-02" db="EMBL/GenBank/DDBJ databases">
        <title>Draft genome sequence of Amycolatopsis sp. 8-3EHSu isolated from roots of Suaeda maritima.</title>
        <authorList>
            <person name="Duangmal K."/>
            <person name="Chantavorakit T."/>
        </authorList>
    </citation>
    <scope>NUCLEOTIDE SEQUENCE [LARGE SCALE GENOMIC DNA]</scope>
    <source>
        <strain evidence="7 8">8-3EHSu</strain>
    </source>
</reference>
<keyword evidence="8" id="KW-1185">Reference proteome</keyword>
<feature type="transmembrane region" description="Helical" evidence="5">
    <location>
        <begin position="334"/>
        <end position="358"/>
    </location>
</feature>
<evidence type="ECO:0000256" key="5">
    <source>
        <dbReference type="SAM" id="Phobius"/>
    </source>
</evidence>
<feature type="transmembrane region" description="Helical" evidence="5">
    <location>
        <begin position="298"/>
        <end position="322"/>
    </location>
</feature>
<evidence type="ECO:0000313" key="7">
    <source>
        <dbReference type="EMBL" id="RZQ60543.1"/>
    </source>
</evidence>
<organism evidence="7 8">
    <name type="scientific">Amycolatopsis suaedae</name>
    <dbReference type="NCBI Taxonomy" id="2510978"/>
    <lineage>
        <taxon>Bacteria</taxon>
        <taxon>Bacillati</taxon>
        <taxon>Actinomycetota</taxon>
        <taxon>Actinomycetes</taxon>
        <taxon>Pseudonocardiales</taxon>
        <taxon>Pseudonocardiaceae</taxon>
        <taxon>Amycolatopsis</taxon>
    </lineage>
</organism>
<name>A0A4Q7J2B9_9PSEU</name>
<dbReference type="InterPro" id="IPR011701">
    <property type="entry name" value="MFS"/>
</dbReference>
<evidence type="ECO:0000259" key="6">
    <source>
        <dbReference type="PROSITE" id="PS50850"/>
    </source>
</evidence>
<dbReference type="InterPro" id="IPR020846">
    <property type="entry name" value="MFS_dom"/>
</dbReference>
<proteinExistence type="predicted"/>
<protein>
    <submittedName>
        <fullName evidence="7">MFS transporter</fullName>
    </submittedName>
</protein>
<evidence type="ECO:0000256" key="1">
    <source>
        <dbReference type="ARBA" id="ARBA00004651"/>
    </source>
</evidence>
<feature type="transmembrane region" description="Helical" evidence="5">
    <location>
        <begin position="7"/>
        <end position="25"/>
    </location>
</feature>
<dbReference type="GO" id="GO:0022857">
    <property type="term" value="F:transmembrane transporter activity"/>
    <property type="evidence" value="ECO:0007669"/>
    <property type="project" value="InterPro"/>
</dbReference>
<dbReference type="Pfam" id="PF07690">
    <property type="entry name" value="MFS_1"/>
    <property type="match status" value="1"/>
</dbReference>
<comment type="subcellular location">
    <subcellularLocation>
        <location evidence="1">Cell membrane</location>
        <topology evidence="1">Multi-pass membrane protein</topology>
    </subcellularLocation>
</comment>
<dbReference type="OrthoDB" id="350307at2"/>
<feature type="transmembrane region" description="Helical" evidence="5">
    <location>
        <begin position="162"/>
        <end position="183"/>
    </location>
</feature>
<evidence type="ECO:0000256" key="4">
    <source>
        <dbReference type="ARBA" id="ARBA00023136"/>
    </source>
</evidence>
<feature type="transmembrane region" description="Helical" evidence="5">
    <location>
        <begin position="69"/>
        <end position="88"/>
    </location>
</feature>
<dbReference type="SUPFAM" id="SSF103473">
    <property type="entry name" value="MFS general substrate transporter"/>
    <property type="match status" value="1"/>
</dbReference>
<feature type="transmembrane region" description="Helical" evidence="5">
    <location>
        <begin position="94"/>
        <end position="116"/>
    </location>
</feature>
<accession>A0A4Q7J2B9</accession>
<dbReference type="InterPro" id="IPR036259">
    <property type="entry name" value="MFS_trans_sf"/>
</dbReference>
<dbReference type="GO" id="GO:0005886">
    <property type="term" value="C:plasma membrane"/>
    <property type="evidence" value="ECO:0007669"/>
    <property type="project" value="UniProtKB-SubCell"/>
</dbReference>
<comment type="caution">
    <text evidence="7">The sequence shown here is derived from an EMBL/GenBank/DDBJ whole genome shotgun (WGS) entry which is preliminary data.</text>
</comment>
<sequence>MTLTSRLLPLHLGVLAQGFMLWLPVEKLFLSEIGFDAAQIGLMAAAYAAVVPVVEVFSGILADRWSRRGVLVLSSVALSVCTLAGGLSTGVTSYIASVLALGVYFALFSGTVDAVVYDTVLEETGGSGEFERRVGRVRSLEAVALVTSSLAGGWVAELSSPRVTYFLSVPFALLSIVAYLRFAEPVLHRRSERGTLRAHLGTTWRAMAGGGRLVPVVLAAMLSATVTQLVFEFGPLWLVAVALPAVLYGPYWAVLESMLGLGGLLAGRFALHRLPVLAGLLALLAGACAVLVTGGGAVWFTVAQVVLVLATAVVTIHVLRLLHDAVPSTVRTGVASGVSALSWLVFLPVALLSGVLVRDAGPRAAGWLLAGCVAALAVLLVVLKPRTRLPEVQLVTRT</sequence>
<feature type="transmembrane region" description="Helical" evidence="5">
    <location>
        <begin position="364"/>
        <end position="383"/>
    </location>
</feature>
<feature type="domain" description="Major facilitator superfamily (MFS) profile" evidence="6">
    <location>
        <begin position="1"/>
        <end position="388"/>
    </location>
</feature>
<dbReference type="PANTHER" id="PTHR23530:SF1">
    <property type="entry name" value="PERMEASE, MAJOR FACILITATOR SUPERFAMILY-RELATED"/>
    <property type="match status" value="1"/>
</dbReference>
<dbReference type="PROSITE" id="PS50850">
    <property type="entry name" value="MFS"/>
    <property type="match status" value="1"/>
</dbReference>
<keyword evidence="2 5" id="KW-0812">Transmembrane</keyword>
<gene>
    <name evidence="7" type="ORF">EWH70_28115</name>
</gene>
<evidence type="ECO:0000256" key="2">
    <source>
        <dbReference type="ARBA" id="ARBA00022692"/>
    </source>
</evidence>
<feature type="transmembrane region" description="Helical" evidence="5">
    <location>
        <begin position="274"/>
        <end position="292"/>
    </location>
</feature>
<feature type="transmembrane region" description="Helical" evidence="5">
    <location>
        <begin position="137"/>
        <end position="156"/>
    </location>
</feature>
<dbReference type="Gene3D" id="1.20.1250.20">
    <property type="entry name" value="MFS general substrate transporter like domains"/>
    <property type="match status" value="1"/>
</dbReference>
<keyword evidence="4 5" id="KW-0472">Membrane</keyword>
<dbReference type="InterPro" id="IPR053160">
    <property type="entry name" value="MFS_DHA3_Transporter"/>
</dbReference>
<dbReference type="AlphaFoldDB" id="A0A4Q7J2B9"/>
<feature type="transmembrane region" description="Helical" evidence="5">
    <location>
        <begin position="213"/>
        <end position="231"/>
    </location>
</feature>